<protein>
    <submittedName>
        <fullName evidence="1">Uncharacterized protein</fullName>
    </submittedName>
</protein>
<evidence type="ECO:0000313" key="2">
    <source>
        <dbReference type="Proteomes" id="UP000784128"/>
    </source>
</evidence>
<accession>A0ABS5UB53</accession>
<evidence type="ECO:0000313" key="1">
    <source>
        <dbReference type="EMBL" id="MBT1072900.1"/>
    </source>
</evidence>
<organism evidence="1 2">
    <name type="scientific">Pelotalea chapellei</name>
    <dbReference type="NCBI Taxonomy" id="44671"/>
    <lineage>
        <taxon>Bacteria</taxon>
        <taxon>Pseudomonadati</taxon>
        <taxon>Thermodesulfobacteriota</taxon>
        <taxon>Desulfuromonadia</taxon>
        <taxon>Geobacterales</taxon>
        <taxon>Geobacteraceae</taxon>
        <taxon>Pelotalea</taxon>
    </lineage>
</organism>
<dbReference type="RefSeq" id="WP_214300381.1">
    <property type="nucleotide sequence ID" value="NZ_JAHDYS010000014.1"/>
</dbReference>
<dbReference type="Proteomes" id="UP000784128">
    <property type="component" value="Unassembled WGS sequence"/>
</dbReference>
<reference evidence="1 2" key="1">
    <citation type="submission" date="2021-05" db="EMBL/GenBank/DDBJ databases">
        <title>The draft genome of Geobacter chapellei DSM 13688.</title>
        <authorList>
            <person name="Xu Z."/>
            <person name="Masuda Y."/>
            <person name="Itoh H."/>
            <person name="Senoo K."/>
        </authorList>
    </citation>
    <scope>NUCLEOTIDE SEQUENCE [LARGE SCALE GENOMIC DNA]</scope>
    <source>
        <strain evidence="1 2">DSM 13688</strain>
    </source>
</reference>
<sequence length="218" mass="24072">MTPDTTASGIFTTSVALSSTLNRITRNDGNLFFSQYGEDDDFPLKLRQSAIHEAAHTAMATLIRRGIVQEVFISETAVAITEIDEMCDELNTSMEGLTGGVRFHKMQTTVFENGLIAYSGFFAECENIFRSGLELEPLLPKLREQAAHDIDRFQALLTSEGLSSAEIQNVVIDIGSALKHYFDNGIWEQIVKVAEALLERKSLTGDEVLELLPATVPE</sequence>
<proteinExistence type="predicted"/>
<gene>
    <name evidence="1" type="ORF">KJB30_13975</name>
</gene>
<comment type="caution">
    <text evidence="1">The sequence shown here is derived from an EMBL/GenBank/DDBJ whole genome shotgun (WGS) entry which is preliminary data.</text>
</comment>
<name>A0ABS5UB53_9BACT</name>
<keyword evidence="2" id="KW-1185">Reference proteome</keyword>
<dbReference type="EMBL" id="JAHDYS010000014">
    <property type="protein sequence ID" value="MBT1072900.1"/>
    <property type="molecule type" value="Genomic_DNA"/>
</dbReference>